<keyword evidence="2" id="KW-1185">Reference proteome</keyword>
<name>A0A7H9BFU3_9NEIS</name>
<protein>
    <recommendedName>
        <fullName evidence="3">ABC-type transport auxiliary lipoprotein component domain-containing protein</fullName>
    </recommendedName>
</protein>
<dbReference type="SUPFAM" id="SSF159594">
    <property type="entry name" value="XCC0632-like"/>
    <property type="match status" value="1"/>
</dbReference>
<evidence type="ECO:0000313" key="1">
    <source>
        <dbReference type="EMBL" id="QLG86781.1"/>
    </source>
</evidence>
<dbReference type="KEGG" id="chiz:HQ393_00170"/>
<evidence type="ECO:0000313" key="2">
    <source>
        <dbReference type="Proteomes" id="UP000509597"/>
    </source>
</evidence>
<dbReference type="Proteomes" id="UP000509597">
    <property type="component" value="Chromosome"/>
</dbReference>
<organism evidence="1 2">
    <name type="scientific">Chitinibacter bivalviorum</name>
    <dbReference type="NCBI Taxonomy" id="2739434"/>
    <lineage>
        <taxon>Bacteria</taxon>
        <taxon>Pseudomonadati</taxon>
        <taxon>Pseudomonadota</taxon>
        <taxon>Betaproteobacteria</taxon>
        <taxon>Neisseriales</taxon>
        <taxon>Chitinibacteraceae</taxon>
        <taxon>Chitinibacter</taxon>
    </lineage>
</organism>
<sequence length="182" mass="20258">MLITACSSTPPARQDYLLQTQRSGTSQSAQFGALQVNELRSTAPYRDMAFLYKESEQRFVADPYHGFLATPTVQITQQTRQWLAQSGLFSQVYPTGSSLIAPWQLEGELLAMYIDVSDVHHPKVLIRVQFLLSNHAKSESFTLTAEQVIADAQPETAAKGYQQALASLLNQLEQHLISSNLN</sequence>
<reference evidence="1 2" key="1">
    <citation type="submission" date="2020-07" db="EMBL/GenBank/DDBJ databases">
        <title>Complete genome sequence of Chitinibacter sp. 2T18.</title>
        <authorList>
            <person name="Bae J.-W."/>
            <person name="Choi J.-W."/>
        </authorList>
    </citation>
    <scope>NUCLEOTIDE SEQUENCE [LARGE SCALE GENOMIC DNA]</scope>
    <source>
        <strain evidence="1 2">2T18</strain>
    </source>
</reference>
<gene>
    <name evidence="1" type="ORF">HQ393_00170</name>
</gene>
<dbReference type="RefSeq" id="WP_179356867.1">
    <property type="nucleotide sequence ID" value="NZ_CP058627.1"/>
</dbReference>
<evidence type="ECO:0008006" key="3">
    <source>
        <dbReference type="Google" id="ProtNLM"/>
    </source>
</evidence>
<proteinExistence type="predicted"/>
<dbReference type="AlphaFoldDB" id="A0A7H9BFU3"/>
<dbReference type="Gene3D" id="3.40.50.10610">
    <property type="entry name" value="ABC-type transport auxiliary lipoprotein component"/>
    <property type="match status" value="1"/>
</dbReference>
<accession>A0A7H9BFU3</accession>
<dbReference type="EMBL" id="CP058627">
    <property type="protein sequence ID" value="QLG86781.1"/>
    <property type="molecule type" value="Genomic_DNA"/>
</dbReference>